<accession>A0A1Y1WMD3</accession>
<evidence type="ECO:0000313" key="2">
    <source>
        <dbReference type="EMBL" id="ORX74448.1"/>
    </source>
</evidence>
<comment type="caution">
    <text evidence="2">The sequence shown here is derived from an EMBL/GenBank/DDBJ whole genome shotgun (WGS) entry which is preliminary data.</text>
</comment>
<reference evidence="2 3" key="1">
    <citation type="submission" date="2016-07" db="EMBL/GenBank/DDBJ databases">
        <title>Pervasive Adenine N6-methylation of Active Genes in Fungi.</title>
        <authorList>
            <consortium name="DOE Joint Genome Institute"/>
            <person name="Mondo S.J."/>
            <person name="Dannebaum R.O."/>
            <person name="Kuo R.C."/>
            <person name="Labutti K."/>
            <person name="Haridas S."/>
            <person name="Kuo A."/>
            <person name="Salamov A."/>
            <person name="Ahrendt S.R."/>
            <person name="Lipzen A."/>
            <person name="Sullivan W."/>
            <person name="Andreopoulos W.B."/>
            <person name="Clum A."/>
            <person name="Lindquist E."/>
            <person name="Daum C."/>
            <person name="Ramamoorthy G.K."/>
            <person name="Gryganskyi A."/>
            <person name="Culley D."/>
            <person name="Magnuson J.K."/>
            <person name="James T.Y."/>
            <person name="O'Malley M.A."/>
            <person name="Stajich J.E."/>
            <person name="Spatafora J.W."/>
            <person name="Visel A."/>
            <person name="Grigoriev I.V."/>
        </authorList>
    </citation>
    <scope>NUCLEOTIDE SEQUENCE [LARGE SCALE GENOMIC DNA]</scope>
    <source>
        <strain evidence="2 3">ATCC 12442</strain>
    </source>
</reference>
<proteinExistence type="predicted"/>
<organism evidence="2 3">
    <name type="scientific">Linderina pennispora</name>
    <dbReference type="NCBI Taxonomy" id="61395"/>
    <lineage>
        <taxon>Eukaryota</taxon>
        <taxon>Fungi</taxon>
        <taxon>Fungi incertae sedis</taxon>
        <taxon>Zoopagomycota</taxon>
        <taxon>Kickxellomycotina</taxon>
        <taxon>Kickxellomycetes</taxon>
        <taxon>Kickxellales</taxon>
        <taxon>Kickxellaceae</taxon>
        <taxon>Linderina</taxon>
    </lineage>
</organism>
<dbReference type="OrthoDB" id="5591498at2759"/>
<dbReference type="RefSeq" id="XP_040747659.1">
    <property type="nucleotide sequence ID" value="XM_040890824.1"/>
</dbReference>
<sequence length="432" mass="47280">MPMSPLDKESELSAVESGKRKELKPELSDGSSTANRDSDSDIGSSDSGKDALHDHSDAETAGSAQAKNKAKRRGYKAERHAGPNNVRLSAHDAVRTMTALLEDRNNDIVRHILLKRDVPKGSPALGVDPMKAVDPGYGDVELEEPGGEQDAVEIANFESMRNNPSLSEVAAIGDDADDVISDPTRNGDIGLVIRRTNREDRFMAPGLYASSGNHSGEEVQFVTKQQLKYPELLAPRYNRAFARGDASRTFTSTLDRHFKPLVDMTRSHVINQVRSYSGSSRPLSKFVSTTIAEESTLERQGRRQEGGLLLGNYNTGWLGILEAAVQAGIPDEVIARSYARLYRLCDVNIATDEVVHRVKLNKFRNLLKQRMCPIASTVAPFEFCLPPMANPSSRDAYEQQSGAVIASQDVLLMLPGDYVLGAFSSQFYKGPA</sequence>
<dbReference type="GeneID" id="63807472"/>
<dbReference type="AlphaFoldDB" id="A0A1Y1WMD3"/>
<protein>
    <submittedName>
        <fullName evidence="2">Uncharacterized protein</fullName>
    </submittedName>
</protein>
<evidence type="ECO:0000313" key="3">
    <source>
        <dbReference type="Proteomes" id="UP000193922"/>
    </source>
</evidence>
<evidence type="ECO:0000256" key="1">
    <source>
        <dbReference type="SAM" id="MobiDB-lite"/>
    </source>
</evidence>
<gene>
    <name evidence="2" type="ORF">DL89DRAFT_300591</name>
</gene>
<keyword evidence="3" id="KW-1185">Reference proteome</keyword>
<feature type="region of interest" description="Disordered" evidence="1">
    <location>
        <begin position="1"/>
        <end position="85"/>
    </location>
</feature>
<dbReference type="Proteomes" id="UP000193922">
    <property type="component" value="Unassembled WGS sequence"/>
</dbReference>
<feature type="compositionally biased region" description="Basic and acidic residues" evidence="1">
    <location>
        <begin position="47"/>
        <end position="58"/>
    </location>
</feature>
<name>A0A1Y1WMD3_9FUNG</name>
<feature type="compositionally biased region" description="Basic and acidic residues" evidence="1">
    <location>
        <begin position="1"/>
        <end position="27"/>
    </location>
</feature>
<dbReference type="EMBL" id="MCFD01000001">
    <property type="protein sequence ID" value="ORX74448.1"/>
    <property type="molecule type" value="Genomic_DNA"/>
</dbReference>